<dbReference type="CDD" id="cd11537">
    <property type="entry name" value="NTP-PPase_RS21-C6_like"/>
    <property type="match status" value="1"/>
</dbReference>
<sequence>VNTTDQTCTIAQLKEQIRNFVKERDWEQFHTPKDLAIGLSVEAAELLEHFRFQSETDIEARLKHEASLKDIGHELADILYFVLLMCDRFGLDTASTFEEKLKISAARYPIAEARGKNLKYTELEQERE</sequence>
<dbReference type="Gene3D" id="1.10.287.1080">
    <property type="entry name" value="MazG-like"/>
    <property type="match status" value="1"/>
</dbReference>
<protein>
    <recommendedName>
        <fullName evidence="2">NTP pyrophosphohydrolase MazG putative catalytic core domain-containing protein</fullName>
    </recommendedName>
</protein>
<dbReference type="GO" id="GO:0009143">
    <property type="term" value="P:nucleoside triphosphate catabolic process"/>
    <property type="evidence" value="ECO:0007669"/>
    <property type="project" value="InterPro"/>
</dbReference>
<dbReference type="EMBL" id="UINC01158138">
    <property type="protein sequence ID" value="SVD55511.1"/>
    <property type="molecule type" value="Genomic_DNA"/>
</dbReference>
<dbReference type="Pfam" id="PF12643">
    <property type="entry name" value="MazG-like"/>
    <property type="match status" value="1"/>
</dbReference>
<gene>
    <name evidence="1" type="ORF">METZ01_LOCUS408365</name>
</gene>
<dbReference type="InterPro" id="IPR025984">
    <property type="entry name" value="DCTPP"/>
</dbReference>
<evidence type="ECO:0000313" key="1">
    <source>
        <dbReference type="EMBL" id="SVD55511.1"/>
    </source>
</evidence>
<accession>A0A382WBI9</accession>
<dbReference type="AlphaFoldDB" id="A0A382WBI9"/>
<evidence type="ECO:0008006" key="2">
    <source>
        <dbReference type="Google" id="ProtNLM"/>
    </source>
</evidence>
<dbReference type="SUPFAM" id="SSF101386">
    <property type="entry name" value="all-alpha NTP pyrophosphatases"/>
    <property type="match status" value="1"/>
</dbReference>
<name>A0A382WBI9_9ZZZZ</name>
<dbReference type="InterPro" id="IPR052555">
    <property type="entry name" value="dCTP_Pyrophosphatase"/>
</dbReference>
<dbReference type="GO" id="GO:0047429">
    <property type="term" value="F:nucleoside triphosphate diphosphatase activity"/>
    <property type="evidence" value="ECO:0007669"/>
    <property type="project" value="InterPro"/>
</dbReference>
<dbReference type="PANTHER" id="PTHR46523:SF1">
    <property type="entry name" value="DCTP PYROPHOSPHATASE 1"/>
    <property type="match status" value="1"/>
</dbReference>
<feature type="non-terminal residue" evidence="1">
    <location>
        <position position="1"/>
    </location>
</feature>
<organism evidence="1">
    <name type="scientific">marine metagenome</name>
    <dbReference type="NCBI Taxonomy" id="408172"/>
    <lineage>
        <taxon>unclassified sequences</taxon>
        <taxon>metagenomes</taxon>
        <taxon>ecological metagenomes</taxon>
    </lineage>
</organism>
<reference evidence="1" key="1">
    <citation type="submission" date="2018-05" db="EMBL/GenBank/DDBJ databases">
        <authorList>
            <person name="Lanie J.A."/>
            <person name="Ng W.-L."/>
            <person name="Kazmierczak K.M."/>
            <person name="Andrzejewski T.M."/>
            <person name="Davidsen T.M."/>
            <person name="Wayne K.J."/>
            <person name="Tettelin H."/>
            <person name="Glass J.I."/>
            <person name="Rusch D."/>
            <person name="Podicherti R."/>
            <person name="Tsui H.-C.T."/>
            <person name="Winkler M.E."/>
        </authorList>
    </citation>
    <scope>NUCLEOTIDE SEQUENCE</scope>
</reference>
<dbReference type="PANTHER" id="PTHR46523">
    <property type="entry name" value="DCTP PYROPHOSPHATASE 1"/>
    <property type="match status" value="1"/>
</dbReference>
<proteinExistence type="predicted"/>
<dbReference type="PIRSF" id="PIRSF029826">
    <property type="entry name" value="UCP029826_pph"/>
    <property type="match status" value="1"/>
</dbReference>